<dbReference type="OrthoDB" id="1808799at2"/>
<protein>
    <submittedName>
        <fullName evidence="1">Uncharacterized protein</fullName>
    </submittedName>
</protein>
<dbReference type="RefSeq" id="WP_069974344.1">
    <property type="nucleotide sequence ID" value="NZ_CP017269.1"/>
</dbReference>
<reference evidence="1 2" key="1">
    <citation type="submission" date="2016-09" db="EMBL/GenBank/DDBJ databases">
        <title>Genomic analysis reveals versatility of anaerobic energy metabolism of Geosporobacter ferrireducens IRF9 of phylum Firmicutes.</title>
        <authorList>
            <person name="Kim S.-J."/>
        </authorList>
    </citation>
    <scope>NUCLEOTIDE SEQUENCE [LARGE SCALE GENOMIC DNA]</scope>
    <source>
        <strain evidence="1 2">IRF9</strain>
    </source>
</reference>
<proteinExistence type="predicted"/>
<dbReference type="KEGG" id="gfe:Gferi_03815"/>
<name>A0A1D8GCY5_9FIRM</name>
<dbReference type="EMBL" id="CP017269">
    <property type="protein sequence ID" value="AOT68777.1"/>
    <property type="molecule type" value="Genomic_DNA"/>
</dbReference>
<evidence type="ECO:0000313" key="1">
    <source>
        <dbReference type="EMBL" id="AOT68777.1"/>
    </source>
</evidence>
<sequence length="69" mass="7582">MSEEKNASQDTVQVSYPRSSNTQLPKNYMMCNGFLIKGDTHVSLAASGIIEAAVQGFLHVEETEEYKTG</sequence>
<accession>A0A1D8GCY5</accession>
<dbReference type="Proteomes" id="UP000095743">
    <property type="component" value="Chromosome"/>
</dbReference>
<dbReference type="STRING" id="1424294.Gferi_03815"/>
<organism evidence="1 2">
    <name type="scientific">Geosporobacter ferrireducens</name>
    <dbReference type="NCBI Taxonomy" id="1424294"/>
    <lineage>
        <taxon>Bacteria</taxon>
        <taxon>Bacillati</taxon>
        <taxon>Bacillota</taxon>
        <taxon>Clostridia</taxon>
        <taxon>Peptostreptococcales</taxon>
        <taxon>Thermotaleaceae</taxon>
        <taxon>Geosporobacter</taxon>
    </lineage>
</organism>
<keyword evidence="2" id="KW-1185">Reference proteome</keyword>
<dbReference type="AlphaFoldDB" id="A0A1D8GCY5"/>
<evidence type="ECO:0000313" key="2">
    <source>
        <dbReference type="Proteomes" id="UP000095743"/>
    </source>
</evidence>
<gene>
    <name evidence="1" type="ORF">Gferi_03815</name>
</gene>